<reference evidence="1" key="1">
    <citation type="submission" date="2021-05" db="EMBL/GenBank/DDBJ databases">
        <authorList>
            <person name="Alioto T."/>
            <person name="Alioto T."/>
            <person name="Gomez Garrido J."/>
        </authorList>
    </citation>
    <scope>NUCLEOTIDE SEQUENCE</scope>
</reference>
<accession>A0A8D9BLE3</accession>
<sequence>MELMGSRLVALPAVLPALPHHHPIRTSLSGQDAIIPHPHDGSYLARFLGAVPPARNTMAAEATAFLNLNALGRIRLATLYIATQYAAMTTLCYDYSITGTGIGQWMGGGAALHRNVLCVMSSKVNLKTGKEEAMAFEPKALTQMRTAFKVWMGANVLDNLWLSQDWIGRRGETPAGPAVFFQLGNPGYAPRMCNPLAIDNFLIARPMEWAICGPKTKLDFTSELDITSGSPI</sequence>
<dbReference type="EMBL" id="HBUF01642454">
    <property type="protein sequence ID" value="CAG6785229.1"/>
    <property type="molecule type" value="Transcribed_RNA"/>
</dbReference>
<protein>
    <submittedName>
        <fullName evidence="1">Uncharacterized protein</fullName>
    </submittedName>
</protein>
<organism evidence="1">
    <name type="scientific">Cacopsylla melanoneura</name>
    <dbReference type="NCBI Taxonomy" id="428564"/>
    <lineage>
        <taxon>Eukaryota</taxon>
        <taxon>Metazoa</taxon>
        <taxon>Ecdysozoa</taxon>
        <taxon>Arthropoda</taxon>
        <taxon>Hexapoda</taxon>
        <taxon>Insecta</taxon>
        <taxon>Pterygota</taxon>
        <taxon>Neoptera</taxon>
        <taxon>Paraneoptera</taxon>
        <taxon>Hemiptera</taxon>
        <taxon>Sternorrhyncha</taxon>
        <taxon>Psylloidea</taxon>
        <taxon>Psyllidae</taxon>
        <taxon>Psyllinae</taxon>
        <taxon>Cacopsylla</taxon>
    </lineage>
</organism>
<dbReference type="AlphaFoldDB" id="A0A8D9BLE3"/>
<proteinExistence type="predicted"/>
<name>A0A8D9BLE3_9HEMI</name>
<evidence type="ECO:0000313" key="1">
    <source>
        <dbReference type="EMBL" id="CAG6785229.1"/>
    </source>
</evidence>